<evidence type="ECO:0000313" key="2">
    <source>
        <dbReference type="Proteomes" id="UP000277633"/>
    </source>
</evidence>
<dbReference type="Gene3D" id="3.40.50.300">
    <property type="entry name" value="P-loop containing nucleotide triphosphate hydrolases"/>
    <property type="match status" value="1"/>
</dbReference>
<reference evidence="1 2" key="1">
    <citation type="submission" date="2018-06" db="EMBL/GenBank/DDBJ databases">
        <title>Extensive metabolic versatility and redundancy in microbially diverse, dynamic hydrothermal sediments.</title>
        <authorList>
            <person name="Dombrowski N."/>
            <person name="Teske A."/>
            <person name="Baker B.J."/>
        </authorList>
    </citation>
    <scope>NUCLEOTIDE SEQUENCE [LARGE SCALE GENOMIC DNA]</scope>
    <source>
        <strain evidence="1">B9_G13</strain>
    </source>
</reference>
<dbReference type="InterPro" id="IPR027417">
    <property type="entry name" value="P-loop_NTPase"/>
</dbReference>
<accession>A0A497JIG9</accession>
<dbReference type="Proteomes" id="UP000277633">
    <property type="component" value="Unassembled WGS sequence"/>
</dbReference>
<dbReference type="SUPFAM" id="SSF52540">
    <property type="entry name" value="P-loop containing nucleoside triphosphate hydrolases"/>
    <property type="match status" value="1"/>
</dbReference>
<dbReference type="AlphaFoldDB" id="A0A497JIG9"/>
<organism evidence="1 2">
    <name type="scientific">Candidatus Iainarchaeum sp</name>
    <dbReference type="NCBI Taxonomy" id="3101447"/>
    <lineage>
        <taxon>Archaea</taxon>
        <taxon>Candidatus Iainarchaeota</taxon>
        <taxon>Candidatus Iainarchaeia</taxon>
        <taxon>Candidatus Iainarchaeales</taxon>
        <taxon>Candidatus Iainarchaeaceae</taxon>
        <taxon>Candidatus Iainarchaeum</taxon>
    </lineage>
</organism>
<proteinExistence type="predicted"/>
<evidence type="ECO:0008006" key="3">
    <source>
        <dbReference type="Google" id="ProtNLM"/>
    </source>
</evidence>
<evidence type="ECO:0000313" key="1">
    <source>
        <dbReference type="EMBL" id="RLG69513.1"/>
    </source>
</evidence>
<protein>
    <recommendedName>
        <fullName evidence="3">AAA family ATPase</fullName>
    </recommendedName>
</protein>
<dbReference type="PANTHER" id="PTHR41930:SF1">
    <property type="entry name" value="DEPHOSPHO-COA KINASE"/>
    <property type="match status" value="1"/>
</dbReference>
<sequence>MLVIVVVGLARSGKDTVAKYLVEKHGFKQLDFFRDVIVPLMKSHGLEITKANAASFGNEMRAKYGMGVFGKKIAELMKGYEKVVVTGARSPEELTPIEALAERFHILRVEAPKELRFSRRTELDPQSQEEFFARDKNDIENKGLGKVLELADLVIVNNSTLDELYKAIDELMEKL</sequence>
<dbReference type="PANTHER" id="PTHR41930">
    <property type="entry name" value="UPF0200 PROTEIN MJ1399"/>
    <property type="match status" value="1"/>
</dbReference>
<dbReference type="EMBL" id="QMWO01000071">
    <property type="protein sequence ID" value="RLG69513.1"/>
    <property type="molecule type" value="Genomic_DNA"/>
</dbReference>
<name>A0A497JIG9_9ARCH</name>
<comment type="caution">
    <text evidence="1">The sequence shown here is derived from an EMBL/GenBank/DDBJ whole genome shotgun (WGS) entry which is preliminary data.</text>
</comment>
<gene>
    <name evidence="1" type="ORF">DRO07_02185</name>
</gene>